<reference evidence="3" key="1">
    <citation type="submission" date="2023-10" db="EMBL/GenBank/DDBJ databases">
        <authorList>
            <person name="Chen Y."/>
            <person name="Shah S."/>
            <person name="Dougan E. K."/>
            <person name="Thang M."/>
            <person name="Chan C."/>
        </authorList>
    </citation>
    <scope>NUCLEOTIDE SEQUENCE [LARGE SCALE GENOMIC DNA]</scope>
</reference>
<feature type="transmembrane region" description="Helical" evidence="2">
    <location>
        <begin position="154"/>
        <end position="178"/>
    </location>
</feature>
<sequence length="189" mass="18385">MALSVAPLPLAPPARGGSRRRRRRRPDAALLGVLSAAAAAVAAACGRGLAPGGGRAFAAPAALAASGGTRALHGGAEGPAAAPRRAARVPARAAVGEQGAEAAAAPEVDPGVAADEEDERKFREQLPNIILSIASVVTVGSLGTIAVQGSEIEFFVPAAMFATLGGGVALAVSGLMAVSGGGKKKKGGQ</sequence>
<feature type="transmembrane region" description="Helical" evidence="2">
    <location>
        <begin position="26"/>
        <end position="45"/>
    </location>
</feature>
<evidence type="ECO:0000313" key="4">
    <source>
        <dbReference type="Proteomes" id="UP001189429"/>
    </source>
</evidence>
<keyword evidence="2" id="KW-0472">Membrane</keyword>
<protein>
    <submittedName>
        <fullName evidence="3">Uncharacterized protein</fullName>
    </submittedName>
</protein>
<feature type="region of interest" description="Disordered" evidence="1">
    <location>
        <begin position="1"/>
        <end position="26"/>
    </location>
</feature>
<proteinExistence type="predicted"/>
<feature type="region of interest" description="Disordered" evidence="1">
    <location>
        <begin position="98"/>
        <end position="119"/>
    </location>
</feature>
<feature type="compositionally biased region" description="Low complexity" evidence="1">
    <location>
        <begin position="98"/>
        <end position="113"/>
    </location>
</feature>
<keyword evidence="2" id="KW-1133">Transmembrane helix</keyword>
<accession>A0ABN9P6U3</accession>
<keyword evidence="4" id="KW-1185">Reference proteome</keyword>
<evidence type="ECO:0000256" key="2">
    <source>
        <dbReference type="SAM" id="Phobius"/>
    </source>
</evidence>
<gene>
    <name evidence="3" type="ORF">PCOR1329_LOCUS296</name>
</gene>
<evidence type="ECO:0000256" key="1">
    <source>
        <dbReference type="SAM" id="MobiDB-lite"/>
    </source>
</evidence>
<organism evidence="3 4">
    <name type="scientific">Prorocentrum cordatum</name>
    <dbReference type="NCBI Taxonomy" id="2364126"/>
    <lineage>
        <taxon>Eukaryota</taxon>
        <taxon>Sar</taxon>
        <taxon>Alveolata</taxon>
        <taxon>Dinophyceae</taxon>
        <taxon>Prorocentrales</taxon>
        <taxon>Prorocentraceae</taxon>
        <taxon>Prorocentrum</taxon>
    </lineage>
</organism>
<evidence type="ECO:0000313" key="3">
    <source>
        <dbReference type="EMBL" id="CAK0788392.1"/>
    </source>
</evidence>
<dbReference type="EMBL" id="CAUYUJ010000048">
    <property type="protein sequence ID" value="CAK0788392.1"/>
    <property type="molecule type" value="Genomic_DNA"/>
</dbReference>
<keyword evidence="2" id="KW-0812">Transmembrane</keyword>
<feature type="compositionally biased region" description="Low complexity" evidence="1">
    <location>
        <begin position="1"/>
        <end position="16"/>
    </location>
</feature>
<name>A0ABN9P6U3_9DINO</name>
<feature type="transmembrane region" description="Helical" evidence="2">
    <location>
        <begin position="129"/>
        <end position="148"/>
    </location>
</feature>
<dbReference type="Proteomes" id="UP001189429">
    <property type="component" value="Unassembled WGS sequence"/>
</dbReference>
<comment type="caution">
    <text evidence="3">The sequence shown here is derived from an EMBL/GenBank/DDBJ whole genome shotgun (WGS) entry which is preliminary data.</text>
</comment>